<keyword evidence="3" id="KW-1185">Reference proteome</keyword>
<dbReference type="Proteomes" id="UP000231926">
    <property type="component" value="Unassembled WGS sequence"/>
</dbReference>
<dbReference type="RefSeq" id="WP_100711883.1">
    <property type="nucleotide sequence ID" value="NZ_NPDR01000020.1"/>
</dbReference>
<accession>A0A2M9Y7T1</accession>
<name>A0A2M9Y7T1_9LEPT</name>
<reference evidence="2 3" key="1">
    <citation type="submission" date="2017-07" db="EMBL/GenBank/DDBJ databases">
        <title>Leptospira spp. isolated from tropical soils.</title>
        <authorList>
            <person name="Thibeaux R."/>
            <person name="Iraola G."/>
            <person name="Ferres I."/>
            <person name="Bierque E."/>
            <person name="Girault D."/>
            <person name="Soupe-Gilbert M.-E."/>
            <person name="Picardeau M."/>
            <person name="Goarant C."/>
        </authorList>
    </citation>
    <scope>NUCLEOTIDE SEQUENCE [LARGE SCALE GENOMIC DNA]</scope>
    <source>
        <strain evidence="2 3">FH4-C-A2</strain>
    </source>
</reference>
<dbReference type="InterPro" id="IPR049503">
    <property type="entry name" value="AbiJ_NTD4"/>
</dbReference>
<organism evidence="2 3">
    <name type="scientific">Leptospira saintgironsiae</name>
    <dbReference type="NCBI Taxonomy" id="2023183"/>
    <lineage>
        <taxon>Bacteria</taxon>
        <taxon>Pseudomonadati</taxon>
        <taxon>Spirochaetota</taxon>
        <taxon>Spirochaetia</taxon>
        <taxon>Leptospirales</taxon>
        <taxon>Leptospiraceae</taxon>
        <taxon>Leptospira</taxon>
    </lineage>
</organism>
<dbReference type="OrthoDB" id="9786278at2"/>
<sequence length="278" mass="32178">MDFSQRSGIKPVKSAIQINEIDERLKNGLWNCISLVYFFEISKVPNNHIPYFEPLHSLFIKLYTDYFVRPIEEFDPYWPKSLKFIKDYYNQAKWNEVYDFIEFIANNYPNASMNQTFMKDCNKIFTRELSGYRFVNSLISPIADSSEVASIELATAHPLQPVRDHIRQSLELFSNRNNPDFRNSIKESISAVESIAKLIAGDEKATLGQALTKLGEKYKIHSAFKSSFEKMYGYTSDTNGIRHALLDESELNSDDARYFLIVCSAFVNYIQAKFLVKS</sequence>
<evidence type="ECO:0000259" key="1">
    <source>
        <dbReference type="Pfam" id="PF18863"/>
    </source>
</evidence>
<dbReference type="EMBL" id="NPDR01000020">
    <property type="protein sequence ID" value="PJZ47486.1"/>
    <property type="molecule type" value="Genomic_DNA"/>
</dbReference>
<evidence type="ECO:0000313" key="2">
    <source>
        <dbReference type="EMBL" id="PJZ47486.1"/>
    </source>
</evidence>
<comment type="caution">
    <text evidence="2">The sequence shown here is derived from an EMBL/GenBank/DDBJ whole genome shotgun (WGS) entry which is preliminary data.</text>
</comment>
<dbReference type="AlphaFoldDB" id="A0A2M9Y7T1"/>
<protein>
    <recommendedName>
        <fullName evidence="1">HEPN AbiJ-N-terminal domain-containing protein</fullName>
    </recommendedName>
</protein>
<proteinExistence type="predicted"/>
<feature type="domain" description="HEPN AbiJ-N-terminal" evidence="1">
    <location>
        <begin position="1"/>
        <end position="155"/>
    </location>
</feature>
<evidence type="ECO:0000313" key="3">
    <source>
        <dbReference type="Proteomes" id="UP000231926"/>
    </source>
</evidence>
<gene>
    <name evidence="2" type="ORF">CH362_18950</name>
</gene>
<dbReference type="Pfam" id="PF18863">
    <property type="entry name" value="AbiJ_NTD4"/>
    <property type="match status" value="1"/>
</dbReference>